<sequence>MANNQHMGTSNLNENEAILTNRVAELERRMTMFEGIFHALSSRLDLHFKKYDVVVNSQQQQINELTAFLSTLLNDQQRHAEILSEKLSGTLHGVSATSISLSQTLDPQGFSDGPSAPNTQRNYGPVSLNNSEAANTQSEGAVSNETLFEDILNGNSQENDKNQQHPNSSNPINQESNPNPSVDGRFNKPQNYNPNLVTTLEDYTTNPPNNDGGQSQGLYISSTSSQSQQSPNLQKISPEHESAVEPSVQEGVPTFEEEQYETKTGLKRKRIVCTRPFEFIKSPHSVMEVWKEYIEGVNGQPSIRKMEALYQTAWRRDPAVNKRYSRRKVLWKAIQTGLNRGYSLNYVIEILENSRYVNDKQKVKQPIGWLCHSSHIPEILK</sequence>
<organism evidence="3 4">
    <name type="scientific">Saccharomyces pastorianus</name>
    <name type="common">Lager yeast</name>
    <name type="synonym">Saccharomyces cerevisiae x Saccharomyces eubayanus</name>
    <dbReference type="NCBI Taxonomy" id="27292"/>
    <lineage>
        <taxon>Eukaryota</taxon>
        <taxon>Fungi</taxon>
        <taxon>Dikarya</taxon>
        <taxon>Ascomycota</taxon>
        <taxon>Saccharomycotina</taxon>
        <taxon>Saccharomycetes</taxon>
        <taxon>Saccharomycetales</taxon>
        <taxon>Saccharomycetaceae</taxon>
        <taxon>Saccharomyces</taxon>
    </lineage>
</organism>
<evidence type="ECO:0000259" key="2">
    <source>
        <dbReference type="Pfam" id="PF12550"/>
    </source>
</evidence>
<reference evidence="3 4" key="1">
    <citation type="journal article" date="2019" name="BMC Genomics">
        <title>Chromosome level assembly and comparative genome analysis confirm lager-brewing yeasts originated from a single hybridization.</title>
        <authorList>
            <person name="Salazar A.N."/>
            <person name="Gorter de Vries A.R."/>
            <person name="van den Broek M."/>
            <person name="Brouwers N."/>
            <person name="de la Torre Cortes P."/>
            <person name="Kuijpers N.G.A."/>
            <person name="Daran J.G."/>
            <person name="Abeel T."/>
        </authorList>
    </citation>
    <scope>NUCLEOTIDE SEQUENCE [LARGE SCALE GENOMIC DNA]</scope>
    <source>
        <strain evidence="3 4">CBS 1483</strain>
    </source>
</reference>
<dbReference type="EMBL" id="CP049012">
    <property type="protein sequence ID" value="QID87879.1"/>
    <property type="molecule type" value="Genomic_DNA"/>
</dbReference>
<proteinExistence type="predicted"/>
<name>A0A6C1EFN0_SACPS</name>
<dbReference type="OrthoDB" id="428577at2759"/>
<dbReference type="AlphaFoldDB" id="A0A6C1EFN0"/>
<dbReference type="Pfam" id="PF12550">
    <property type="entry name" value="GCR1_C"/>
    <property type="match status" value="1"/>
</dbReference>
<feature type="compositionally biased region" description="Low complexity" evidence="1">
    <location>
        <begin position="216"/>
        <end position="230"/>
    </location>
</feature>
<feature type="region of interest" description="Disordered" evidence="1">
    <location>
        <begin position="155"/>
        <end position="256"/>
    </location>
</feature>
<dbReference type="InterPro" id="IPR022210">
    <property type="entry name" value="TF_GCR1-like"/>
</dbReference>
<evidence type="ECO:0000313" key="4">
    <source>
        <dbReference type="Proteomes" id="UP000501346"/>
    </source>
</evidence>
<accession>A0A6C1EFN0</accession>
<evidence type="ECO:0000313" key="3">
    <source>
        <dbReference type="EMBL" id="QID87879.1"/>
    </source>
</evidence>
<dbReference type="PANTHER" id="PTHR37784">
    <property type="entry name" value="PROTEIN MSN1"/>
    <property type="match status" value="1"/>
</dbReference>
<dbReference type="GO" id="GO:0060963">
    <property type="term" value="P:positive regulation of ribosomal protein gene transcription by RNA polymerase II"/>
    <property type="evidence" value="ECO:0007669"/>
    <property type="project" value="TreeGrafter"/>
</dbReference>
<feature type="compositionally biased region" description="Polar residues" evidence="1">
    <location>
        <begin position="164"/>
        <end position="180"/>
    </location>
</feature>
<keyword evidence="4" id="KW-1185">Reference proteome</keyword>
<protein>
    <submittedName>
        <fullName evidence="3">Transcriptional activator</fullName>
    </submittedName>
</protein>
<dbReference type="GO" id="GO:0000978">
    <property type="term" value="F:RNA polymerase II cis-regulatory region sequence-specific DNA binding"/>
    <property type="evidence" value="ECO:0007669"/>
    <property type="project" value="TreeGrafter"/>
</dbReference>
<dbReference type="GO" id="GO:0000981">
    <property type="term" value="F:DNA-binding transcription factor activity, RNA polymerase II-specific"/>
    <property type="evidence" value="ECO:0007669"/>
    <property type="project" value="TreeGrafter"/>
</dbReference>
<dbReference type="Proteomes" id="UP000501346">
    <property type="component" value="Chromosome SeXV-SeVIII"/>
</dbReference>
<dbReference type="PANTHER" id="PTHR37784:SF8">
    <property type="entry name" value="PROTEIN MSN1"/>
    <property type="match status" value="1"/>
</dbReference>
<evidence type="ECO:0000256" key="1">
    <source>
        <dbReference type="SAM" id="MobiDB-lite"/>
    </source>
</evidence>
<gene>
    <name evidence="3" type="primary">MSN1_2</name>
    <name evidence="3" type="ORF">GRS66_010571</name>
</gene>
<feature type="compositionally biased region" description="Polar residues" evidence="1">
    <location>
        <begin position="116"/>
        <end position="140"/>
    </location>
</feature>
<feature type="domain" description="Transcription activator GCR1-like" evidence="2">
    <location>
        <begin position="277"/>
        <end position="355"/>
    </location>
</feature>
<feature type="compositionally biased region" description="Polar residues" evidence="1">
    <location>
        <begin position="188"/>
        <end position="213"/>
    </location>
</feature>
<dbReference type="InterPro" id="IPR052146">
    <property type="entry name" value="HOT1"/>
</dbReference>
<feature type="region of interest" description="Disordered" evidence="1">
    <location>
        <begin position="103"/>
        <end position="140"/>
    </location>
</feature>